<evidence type="ECO:0000313" key="2">
    <source>
        <dbReference type="EMBL" id="CAB0011686.1"/>
    </source>
</evidence>
<dbReference type="EMBL" id="CADCXU010024252">
    <property type="protein sequence ID" value="CAB0011686.1"/>
    <property type="molecule type" value="Genomic_DNA"/>
</dbReference>
<dbReference type="Proteomes" id="UP000479000">
    <property type="component" value="Unassembled WGS sequence"/>
</dbReference>
<gene>
    <name evidence="2" type="ORF">NTEN_LOCUS16594</name>
    <name evidence="1" type="ORF">NTEN_LOCUS654</name>
</gene>
<accession>A0A6H5FWC3</accession>
<evidence type="ECO:0000313" key="1">
    <source>
        <dbReference type="EMBL" id="CAA9993770.1"/>
    </source>
</evidence>
<sequence length="49" mass="5713">MECFIRSCFQQICDTVMFCDEKSAACSHAKDILKLLLNCDILREEPRLM</sequence>
<reference evidence="1 3" key="1">
    <citation type="submission" date="2020-02" db="EMBL/GenBank/DDBJ databases">
        <authorList>
            <person name="Ferguson B K."/>
        </authorList>
    </citation>
    <scope>NUCLEOTIDE SEQUENCE [LARGE SCALE GENOMIC DNA]</scope>
</reference>
<dbReference type="EMBL" id="CADCXU010001187">
    <property type="protein sequence ID" value="CAA9993770.1"/>
    <property type="molecule type" value="Genomic_DNA"/>
</dbReference>
<proteinExistence type="predicted"/>
<protein>
    <submittedName>
        <fullName evidence="1">Uncharacterized protein</fullName>
    </submittedName>
</protein>
<dbReference type="OrthoDB" id="8193282at2759"/>
<name>A0A6H5FWC3_9HEMI</name>
<dbReference type="AlphaFoldDB" id="A0A6H5FWC3"/>
<keyword evidence="3" id="KW-1185">Reference proteome</keyword>
<organism evidence="1 3">
    <name type="scientific">Nesidiocoris tenuis</name>
    <dbReference type="NCBI Taxonomy" id="355587"/>
    <lineage>
        <taxon>Eukaryota</taxon>
        <taxon>Metazoa</taxon>
        <taxon>Ecdysozoa</taxon>
        <taxon>Arthropoda</taxon>
        <taxon>Hexapoda</taxon>
        <taxon>Insecta</taxon>
        <taxon>Pterygota</taxon>
        <taxon>Neoptera</taxon>
        <taxon>Paraneoptera</taxon>
        <taxon>Hemiptera</taxon>
        <taxon>Heteroptera</taxon>
        <taxon>Panheteroptera</taxon>
        <taxon>Cimicomorpha</taxon>
        <taxon>Miridae</taxon>
        <taxon>Dicyphina</taxon>
        <taxon>Nesidiocoris</taxon>
    </lineage>
</organism>
<evidence type="ECO:0000313" key="3">
    <source>
        <dbReference type="Proteomes" id="UP000479000"/>
    </source>
</evidence>